<organism evidence="5 6">
    <name type="scientific">Parageobacillus caldoxylosilyticus NBRC 107762</name>
    <dbReference type="NCBI Taxonomy" id="1220594"/>
    <lineage>
        <taxon>Bacteria</taxon>
        <taxon>Bacillati</taxon>
        <taxon>Bacillota</taxon>
        <taxon>Bacilli</taxon>
        <taxon>Bacillales</taxon>
        <taxon>Anoxybacillaceae</taxon>
        <taxon>Saccharococcus</taxon>
    </lineage>
</organism>
<sequence length="364" mass="41444">MKEKAMPKYLQLKQEILSWILSGKLHPDEKIPTEHEIANQFQLSRHTVRQALGELEKEGWLYKIQGSGTFVSRPKQSDKVSIKTVGILTTYISDYIFPHIVRGAEETLREKGYRLLLASTDNNKERERAHLEAMIHQPLSGLIIEPTKSAQGNPNLEYYLALNNLHIPYVMINERYLEMSCPCVKMDDEGGGFLLTDHLIRLGHHRIAGFFKTDDLQGVNRLKGFIRAHQEHGVALATNHLVSYTTEEKESKPLEIARVFLQQQEGERPTAFVCYNDELAIKLLDVIRQQGLTVPDDISVVGFDDSTFATATEVKLTTIRHPKVEMGVQAAEMLIQMIEKQNEGSINDIIYQPELIVRESTKKI</sequence>
<name>A0A023DFA5_9BACL</name>
<comment type="caution">
    <text evidence="5">The sequence shown here is derived from an EMBL/GenBank/DDBJ whole genome shotgun (WGS) entry which is preliminary data.</text>
</comment>
<dbReference type="Gene3D" id="3.40.50.2300">
    <property type="match status" value="2"/>
</dbReference>
<dbReference type="CDD" id="cd01541">
    <property type="entry name" value="PBP1_AraR"/>
    <property type="match status" value="1"/>
</dbReference>
<dbReference type="GO" id="GO:0000976">
    <property type="term" value="F:transcription cis-regulatory region binding"/>
    <property type="evidence" value="ECO:0007669"/>
    <property type="project" value="TreeGrafter"/>
</dbReference>
<evidence type="ECO:0000259" key="4">
    <source>
        <dbReference type="PROSITE" id="PS50949"/>
    </source>
</evidence>
<dbReference type="RefSeq" id="WP_042409370.1">
    <property type="nucleotide sequence ID" value="NZ_BAWO01000030.1"/>
</dbReference>
<dbReference type="InterPro" id="IPR000524">
    <property type="entry name" value="Tscrpt_reg_HTH_GntR"/>
</dbReference>
<evidence type="ECO:0000256" key="1">
    <source>
        <dbReference type="ARBA" id="ARBA00023015"/>
    </source>
</evidence>
<dbReference type="InterPro" id="IPR033532">
    <property type="entry name" value="AraR_ligand_bind_dom"/>
</dbReference>
<protein>
    <submittedName>
        <fullName evidence="5">L-arabinose metabolism transcriptional repressor</fullName>
    </submittedName>
</protein>
<evidence type="ECO:0000313" key="5">
    <source>
        <dbReference type="EMBL" id="GAJ39974.1"/>
    </source>
</evidence>
<dbReference type="GO" id="GO:0003700">
    <property type="term" value="F:DNA-binding transcription factor activity"/>
    <property type="evidence" value="ECO:0007669"/>
    <property type="project" value="InterPro"/>
</dbReference>
<dbReference type="PANTHER" id="PTHR30146:SF150">
    <property type="entry name" value="ARABINOSE METABOLISM TRANSCRIPTIONAL REPRESSOR"/>
    <property type="match status" value="1"/>
</dbReference>
<dbReference type="Gene3D" id="1.10.10.10">
    <property type="entry name" value="Winged helix-like DNA-binding domain superfamily/Winged helix DNA-binding domain"/>
    <property type="match status" value="1"/>
</dbReference>
<dbReference type="PANTHER" id="PTHR30146">
    <property type="entry name" value="LACI-RELATED TRANSCRIPTIONAL REPRESSOR"/>
    <property type="match status" value="1"/>
</dbReference>
<dbReference type="InterPro" id="IPR046335">
    <property type="entry name" value="LacI/GalR-like_sensor"/>
</dbReference>
<dbReference type="AlphaFoldDB" id="A0A023DFA5"/>
<keyword evidence="6" id="KW-1185">Reference proteome</keyword>
<evidence type="ECO:0000256" key="3">
    <source>
        <dbReference type="ARBA" id="ARBA00023163"/>
    </source>
</evidence>
<reference evidence="5 6" key="1">
    <citation type="submission" date="2014-04" db="EMBL/GenBank/DDBJ databases">
        <title>Whole genome shotgun sequence of Geobacillus caldoxylosilyticus NBRC 107762.</title>
        <authorList>
            <person name="Hosoyama A."/>
            <person name="Hosoyama Y."/>
            <person name="Katano-Makiyama Y."/>
            <person name="Tsuchikane K."/>
            <person name="Ohji S."/>
            <person name="Ichikawa N."/>
            <person name="Yamazoe A."/>
            <person name="Fujita N."/>
        </authorList>
    </citation>
    <scope>NUCLEOTIDE SEQUENCE [LARGE SCALE GENOMIC DNA]</scope>
    <source>
        <strain evidence="5 6">NBRC 107762</strain>
    </source>
</reference>
<dbReference type="InterPro" id="IPR028082">
    <property type="entry name" value="Peripla_BP_I"/>
</dbReference>
<dbReference type="Pfam" id="PF13377">
    <property type="entry name" value="Peripla_BP_3"/>
    <property type="match status" value="1"/>
</dbReference>
<proteinExistence type="predicted"/>
<gene>
    <name evidence="5" type="primary">araR</name>
    <name evidence="5" type="ORF">GCA01S_030_00550</name>
</gene>
<dbReference type="EMBL" id="BAWO01000030">
    <property type="protein sequence ID" value="GAJ39974.1"/>
    <property type="molecule type" value="Genomic_DNA"/>
</dbReference>
<dbReference type="SMART" id="SM00345">
    <property type="entry name" value="HTH_GNTR"/>
    <property type="match status" value="1"/>
</dbReference>
<feature type="domain" description="HTH gntR-type" evidence="4">
    <location>
        <begin position="6"/>
        <end position="74"/>
    </location>
</feature>
<dbReference type="FunFam" id="1.10.10.10:FF:000079">
    <property type="entry name" value="GntR family transcriptional regulator"/>
    <property type="match status" value="1"/>
</dbReference>
<dbReference type="PRINTS" id="PR00035">
    <property type="entry name" value="HTHGNTR"/>
</dbReference>
<evidence type="ECO:0000256" key="2">
    <source>
        <dbReference type="ARBA" id="ARBA00023125"/>
    </source>
</evidence>
<dbReference type="InterPro" id="IPR036388">
    <property type="entry name" value="WH-like_DNA-bd_sf"/>
</dbReference>
<dbReference type="Proteomes" id="UP000023561">
    <property type="component" value="Unassembled WGS sequence"/>
</dbReference>
<keyword evidence="1" id="KW-0805">Transcription regulation</keyword>
<dbReference type="PROSITE" id="PS50949">
    <property type="entry name" value="HTH_GNTR"/>
    <property type="match status" value="1"/>
</dbReference>
<dbReference type="Pfam" id="PF00392">
    <property type="entry name" value="GntR"/>
    <property type="match status" value="1"/>
</dbReference>
<keyword evidence="2" id="KW-0238">DNA-binding</keyword>
<dbReference type="OrthoDB" id="9813468at2"/>
<keyword evidence="3" id="KW-0804">Transcription</keyword>
<dbReference type="SUPFAM" id="SSF46785">
    <property type="entry name" value="Winged helix' DNA-binding domain"/>
    <property type="match status" value="1"/>
</dbReference>
<evidence type="ECO:0000313" key="6">
    <source>
        <dbReference type="Proteomes" id="UP000023561"/>
    </source>
</evidence>
<dbReference type="SUPFAM" id="SSF53822">
    <property type="entry name" value="Periplasmic binding protein-like I"/>
    <property type="match status" value="1"/>
</dbReference>
<dbReference type="CDD" id="cd07377">
    <property type="entry name" value="WHTH_GntR"/>
    <property type="match status" value="1"/>
</dbReference>
<dbReference type="InterPro" id="IPR036390">
    <property type="entry name" value="WH_DNA-bd_sf"/>
</dbReference>
<accession>A0A023DFA5</accession>